<dbReference type="InterPro" id="IPR011332">
    <property type="entry name" value="Ribosomal_zn-bd"/>
</dbReference>
<dbReference type="HAMAP" id="MF_00294">
    <property type="entry name" value="Ribosomal_bL33"/>
    <property type="match status" value="1"/>
</dbReference>
<dbReference type="GO" id="GO:0006412">
    <property type="term" value="P:translation"/>
    <property type="evidence" value="ECO:0007669"/>
    <property type="project" value="UniProtKB-UniRule"/>
</dbReference>
<keyword evidence="6" id="KW-0472">Membrane</keyword>
<dbReference type="NCBIfam" id="NF001764">
    <property type="entry name" value="PRK00504.1"/>
    <property type="match status" value="1"/>
</dbReference>
<dbReference type="eggNOG" id="COG0267">
    <property type="taxonomic scope" value="Bacteria"/>
</dbReference>
<comment type="caution">
    <text evidence="7">The sequence shown here is derived from an EMBL/GenBank/DDBJ whole genome shotgun (WGS) entry which is preliminary data.</text>
</comment>
<dbReference type="InterPro" id="IPR001705">
    <property type="entry name" value="Ribosomal_bL33"/>
</dbReference>
<dbReference type="GO" id="GO:1990904">
    <property type="term" value="C:ribonucleoprotein complex"/>
    <property type="evidence" value="ECO:0007669"/>
    <property type="project" value="UniProtKB-KW"/>
</dbReference>
<protein>
    <recommendedName>
        <fullName evidence="4 5">Large ribosomal subunit protein bL33</fullName>
    </recommendedName>
</protein>
<evidence type="ECO:0000256" key="5">
    <source>
        <dbReference type="HAMAP-Rule" id="MF_00294"/>
    </source>
</evidence>
<dbReference type="EMBL" id="ABCB02000020">
    <property type="protein sequence ID" value="EDO60111.1"/>
    <property type="molecule type" value="Genomic_DNA"/>
</dbReference>
<dbReference type="Pfam" id="PF00471">
    <property type="entry name" value="Ribosomal_L33"/>
    <property type="match status" value="1"/>
</dbReference>
<keyword evidence="3 5" id="KW-0687">Ribonucleoprotein</keyword>
<dbReference type="SUPFAM" id="SSF57829">
    <property type="entry name" value="Zn-binding ribosomal proteins"/>
    <property type="match status" value="1"/>
</dbReference>
<feature type="transmembrane region" description="Helical" evidence="6">
    <location>
        <begin position="16"/>
        <end position="36"/>
    </location>
</feature>
<dbReference type="AlphaFoldDB" id="A7VWG4"/>
<reference evidence="7 8" key="2">
    <citation type="submission" date="2007-08" db="EMBL/GenBank/DDBJ databases">
        <authorList>
            <person name="Fulton L."/>
            <person name="Clifton S."/>
            <person name="Fulton B."/>
            <person name="Xu J."/>
            <person name="Minx P."/>
            <person name="Pepin K.H."/>
            <person name="Johnson M."/>
            <person name="Thiruvilangam P."/>
            <person name="Bhonagiri V."/>
            <person name="Nash W.E."/>
            <person name="Wang C."/>
            <person name="Mardis E.R."/>
            <person name="Wilson R.K."/>
        </authorList>
    </citation>
    <scope>NUCLEOTIDE SEQUENCE [LARGE SCALE GENOMIC DNA]</scope>
    <source>
        <strain evidence="7 8">DSM 753</strain>
    </source>
</reference>
<keyword evidence="6" id="KW-0812">Transmembrane</keyword>
<dbReference type="InterPro" id="IPR018264">
    <property type="entry name" value="Ribosomal_bL33_CS"/>
</dbReference>
<comment type="similarity">
    <text evidence="1 5">Belongs to the bacterial ribosomal protein bL33 family.</text>
</comment>
<proteinExistence type="inferred from homology"/>
<dbReference type="Gene3D" id="2.20.28.120">
    <property type="entry name" value="Ribosomal protein L33"/>
    <property type="match status" value="1"/>
</dbReference>
<keyword evidence="2 5" id="KW-0689">Ribosomal protein</keyword>
<evidence type="ECO:0000313" key="8">
    <source>
        <dbReference type="Proteomes" id="UP000003490"/>
    </source>
</evidence>
<evidence type="ECO:0000256" key="4">
    <source>
        <dbReference type="ARBA" id="ARBA00035176"/>
    </source>
</evidence>
<dbReference type="PROSITE" id="PS00582">
    <property type="entry name" value="RIBOSOMAL_L33"/>
    <property type="match status" value="1"/>
</dbReference>
<evidence type="ECO:0000256" key="6">
    <source>
        <dbReference type="SAM" id="Phobius"/>
    </source>
</evidence>
<evidence type="ECO:0000256" key="1">
    <source>
        <dbReference type="ARBA" id="ARBA00007596"/>
    </source>
</evidence>
<dbReference type="GO" id="GO:0005840">
    <property type="term" value="C:ribosome"/>
    <property type="evidence" value="ECO:0007669"/>
    <property type="project" value="UniProtKB-KW"/>
</dbReference>
<dbReference type="InterPro" id="IPR038584">
    <property type="entry name" value="Ribosomal_bL33_sf"/>
</dbReference>
<name>A7VWG4_9FIRM</name>
<dbReference type="NCBIfam" id="NF001860">
    <property type="entry name" value="PRK00595.1"/>
    <property type="match status" value="1"/>
</dbReference>
<reference evidence="7 8" key="1">
    <citation type="submission" date="2007-08" db="EMBL/GenBank/DDBJ databases">
        <title>Draft genome sequence of Clostridium leptum (DSM 753).</title>
        <authorList>
            <person name="Sudarsanam P."/>
            <person name="Ley R."/>
            <person name="Guruge J."/>
            <person name="Turnbaugh P.J."/>
            <person name="Mahowald M."/>
            <person name="Liep D."/>
            <person name="Gordon J."/>
        </authorList>
    </citation>
    <scope>NUCLEOTIDE SEQUENCE [LARGE SCALE GENOMIC DNA]</scope>
    <source>
        <strain evidence="7 8">DSM 753</strain>
    </source>
</reference>
<dbReference type="PANTHER" id="PTHR43168">
    <property type="entry name" value="50S RIBOSOMAL PROTEIN L33, CHLOROPLASTIC"/>
    <property type="match status" value="1"/>
</dbReference>
<dbReference type="PANTHER" id="PTHR43168:SF2">
    <property type="entry name" value="LARGE RIBOSOMAL SUBUNIT PROTEIN BL33C"/>
    <property type="match status" value="1"/>
</dbReference>
<keyword evidence="6" id="KW-1133">Transmembrane helix</keyword>
<sequence length="99" mass="11634">MENARQAPGKKGLTNFLWYAIIILPQMEALFFCAFLREAYENSELPGGAVMRVKITLACTECKQRNYNTMKNKKNDPDRLEMHKYCRFCKKHTTHKETK</sequence>
<gene>
    <name evidence="5 7" type="primary">rpmG</name>
    <name evidence="7" type="ORF">CLOLEP_02929</name>
</gene>
<dbReference type="GO" id="GO:0005737">
    <property type="term" value="C:cytoplasm"/>
    <property type="evidence" value="ECO:0007669"/>
    <property type="project" value="UniProtKB-ARBA"/>
</dbReference>
<organism evidence="7 8">
    <name type="scientific">[Clostridium] leptum DSM 753</name>
    <dbReference type="NCBI Taxonomy" id="428125"/>
    <lineage>
        <taxon>Bacteria</taxon>
        <taxon>Bacillati</taxon>
        <taxon>Bacillota</taxon>
        <taxon>Clostridia</taxon>
        <taxon>Eubacteriales</taxon>
        <taxon>Oscillospiraceae</taxon>
        <taxon>Oscillospiraceae incertae sedis</taxon>
    </lineage>
</organism>
<dbReference type="NCBIfam" id="TIGR01023">
    <property type="entry name" value="rpmG_bact"/>
    <property type="match status" value="1"/>
</dbReference>
<dbReference type="GO" id="GO:0003735">
    <property type="term" value="F:structural constituent of ribosome"/>
    <property type="evidence" value="ECO:0007669"/>
    <property type="project" value="InterPro"/>
</dbReference>
<evidence type="ECO:0000256" key="2">
    <source>
        <dbReference type="ARBA" id="ARBA00022980"/>
    </source>
</evidence>
<dbReference type="Proteomes" id="UP000003490">
    <property type="component" value="Unassembled WGS sequence"/>
</dbReference>
<dbReference type="HOGENOM" id="CLU_2315343_0_0_9"/>
<accession>A7VWG4</accession>
<evidence type="ECO:0000313" key="7">
    <source>
        <dbReference type="EMBL" id="EDO60111.1"/>
    </source>
</evidence>
<evidence type="ECO:0000256" key="3">
    <source>
        <dbReference type="ARBA" id="ARBA00023274"/>
    </source>
</evidence>